<proteinExistence type="inferred from homology"/>
<reference evidence="5 6" key="1">
    <citation type="submission" date="2015-05" db="EMBL/GenBank/DDBJ databases">
        <title>Genome sequencing and analysis of members of genus Stenotrophomonas.</title>
        <authorList>
            <person name="Patil P.P."/>
            <person name="Midha S."/>
            <person name="Patil P.B."/>
        </authorList>
    </citation>
    <scope>NUCLEOTIDE SEQUENCE [LARGE SCALE GENOMIC DNA]</scope>
    <source>
        <strain evidence="5 6">DSM 18929</strain>
    </source>
</reference>
<feature type="binding site" evidence="2">
    <location>
        <position position="145"/>
    </location>
    <ligand>
        <name>ATP</name>
        <dbReference type="ChEBI" id="CHEBI:30616"/>
    </ligand>
</feature>
<feature type="binding site" evidence="2">
    <location>
        <position position="53"/>
    </location>
    <ligand>
        <name>substrate</name>
    </ligand>
</feature>
<organism evidence="5 6">
    <name type="scientific">Stenotrophomonas humi</name>
    <dbReference type="NCBI Taxonomy" id="405444"/>
    <lineage>
        <taxon>Bacteria</taxon>
        <taxon>Pseudomonadati</taxon>
        <taxon>Pseudomonadota</taxon>
        <taxon>Gammaproteobacteria</taxon>
        <taxon>Lysobacterales</taxon>
        <taxon>Lysobacteraceae</taxon>
        <taxon>Stenotrophomonas</taxon>
    </lineage>
</organism>
<dbReference type="OrthoDB" id="9802811at2"/>
<dbReference type="PANTHER" id="PTHR30270:SF0">
    <property type="entry name" value="THIAMINE-MONOPHOSPHATE KINASE"/>
    <property type="match status" value="1"/>
</dbReference>
<feature type="domain" description="PurM-like C-terminal" evidence="4">
    <location>
        <begin position="149"/>
        <end position="307"/>
    </location>
</feature>
<dbReference type="NCBIfam" id="TIGR01379">
    <property type="entry name" value="thiL"/>
    <property type="match status" value="1"/>
</dbReference>
<accession>A0A0R0CE46</accession>
<evidence type="ECO:0000313" key="5">
    <source>
        <dbReference type="EMBL" id="KRG64100.1"/>
    </source>
</evidence>
<dbReference type="InterPro" id="IPR036921">
    <property type="entry name" value="PurM-like_N_sf"/>
</dbReference>
<dbReference type="InterPro" id="IPR016188">
    <property type="entry name" value="PurM-like_N"/>
</dbReference>
<keyword evidence="1 2" id="KW-0784">Thiamine biosynthesis</keyword>
<dbReference type="PANTHER" id="PTHR30270">
    <property type="entry name" value="THIAMINE-MONOPHOSPHATE KINASE"/>
    <property type="match status" value="1"/>
</dbReference>
<dbReference type="EMBL" id="LDJI01000017">
    <property type="protein sequence ID" value="KRG64100.1"/>
    <property type="molecule type" value="Genomic_DNA"/>
</dbReference>
<dbReference type="PATRIC" id="fig|405444.3.peg.843"/>
<dbReference type="Pfam" id="PF00586">
    <property type="entry name" value="AIRS"/>
    <property type="match status" value="1"/>
</dbReference>
<dbReference type="SUPFAM" id="SSF55326">
    <property type="entry name" value="PurM N-terminal domain-like"/>
    <property type="match status" value="1"/>
</dbReference>
<dbReference type="EC" id="2.7.4.16" evidence="2"/>
<feature type="binding site" evidence="2">
    <location>
        <position position="217"/>
    </location>
    <ligand>
        <name>ATP</name>
        <dbReference type="ChEBI" id="CHEBI:30616"/>
    </ligand>
</feature>
<comment type="function">
    <text evidence="2">Catalyzes the ATP-dependent phosphorylation of thiamine-monophosphate (TMP) to form thiamine-pyrophosphate (TPP), the active form of vitamin B1.</text>
</comment>
<comment type="similarity">
    <text evidence="2">Belongs to the thiamine-monophosphate kinase family.</text>
</comment>
<name>A0A0R0CE46_9GAMM</name>
<comment type="caution">
    <text evidence="5">The sequence shown here is derived from an EMBL/GenBank/DDBJ whole genome shotgun (WGS) entry which is preliminary data.</text>
</comment>
<feature type="binding site" evidence="2">
    <location>
        <position position="215"/>
    </location>
    <ligand>
        <name>Mg(2+)</name>
        <dbReference type="ChEBI" id="CHEBI:18420"/>
        <label>3</label>
    </ligand>
</feature>
<evidence type="ECO:0000256" key="1">
    <source>
        <dbReference type="ARBA" id="ARBA00022977"/>
    </source>
</evidence>
<feature type="binding site" evidence="2">
    <location>
        <position position="29"/>
    </location>
    <ligand>
        <name>Mg(2+)</name>
        <dbReference type="ChEBI" id="CHEBI:18420"/>
        <label>3</label>
    </ligand>
</feature>
<dbReference type="CDD" id="cd02194">
    <property type="entry name" value="ThiL"/>
    <property type="match status" value="1"/>
</dbReference>
<feature type="binding site" evidence="2">
    <location>
        <begin position="120"/>
        <end position="121"/>
    </location>
    <ligand>
        <name>ATP</name>
        <dbReference type="ChEBI" id="CHEBI:30616"/>
    </ligand>
</feature>
<feature type="binding site" evidence="2">
    <location>
        <position position="121"/>
    </location>
    <ligand>
        <name>Mg(2+)</name>
        <dbReference type="ChEBI" id="CHEBI:18420"/>
        <label>1</label>
    </ligand>
</feature>
<feature type="domain" description="PurM-like N-terminal" evidence="3">
    <location>
        <begin position="27"/>
        <end position="137"/>
    </location>
</feature>
<keyword evidence="2" id="KW-0547">Nucleotide-binding</keyword>
<evidence type="ECO:0000259" key="3">
    <source>
        <dbReference type="Pfam" id="PF00586"/>
    </source>
</evidence>
<feature type="binding site" evidence="2">
    <location>
        <position position="74"/>
    </location>
    <ligand>
        <name>Mg(2+)</name>
        <dbReference type="ChEBI" id="CHEBI:18420"/>
        <label>4</label>
    </ligand>
</feature>
<feature type="binding site" evidence="2">
    <location>
        <position position="74"/>
    </location>
    <ligand>
        <name>Mg(2+)</name>
        <dbReference type="ChEBI" id="CHEBI:18420"/>
        <label>2</label>
    </ligand>
</feature>
<comment type="miscellaneous">
    <text evidence="2">Reaction mechanism of ThiL seems to utilize a direct, inline transfer of the gamma-phosphate of ATP to TMP rather than a phosphorylated enzyme intermediate.</text>
</comment>
<dbReference type="InterPro" id="IPR010918">
    <property type="entry name" value="PurM-like_C_dom"/>
</dbReference>
<feature type="binding site" evidence="2">
    <location>
        <position position="46"/>
    </location>
    <ligand>
        <name>Mg(2+)</name>
        <dbReference type="ChEBI" id="CHEBI:18420"/>
        <label>2</label>
    </ligand>
</feature>
<evidence type="ECO:0000313" key="6">
    <source>
        <dbReference type="Proteomes" id="UP000050864"/>
    </source>
</evidence>
<comment type="catalytic activity">
    <reaction evidence="2">
        <text>thiamine phosphate + ATP = thiamine diphosphate + ADP</text>
        <dbReference type="Rhea" id="RHEA:15913"/>
        <dbReference type="ChEBI" id="CHEBI:30616"/>
        <dbReference type="ChEBI" id="CHEBI:37575"/>
        <dbReference type="ChEBI" id="CHEBI:58937"/>
        <dbReference type="ChEBI" id="CHEBI:456216"/>
        <dbReference type="EC" id="2.7.4.16"/>
    </reaction>
</comment>
<feature type="binding site" evidence="2">
    <location>
        <position position="74"/>
    </location>
    <ligand>
        <name>Mg(2+)</name>
        <dbReference type="ChEBI" id="CHEBI:18420"/>
        <label>3</label>
    </ligand>
</feature>
<dbReference type="UniPathway" id="UPA00060">
    <property type="reaction ID" value="UER00142"/>
</dbReference>
<comment type="pathway">
    <text evidence="2">Cofactor biosynthesis; thiamine diphosphate biosynthesis; thiamine diphosphate from thiamine phosphate: step 1/1.</text>
</comment>
<dbReference type="GO" id="GO:0009030">
    <property type="term" value="F:thiamine-phosphate kinase activity"/>
    <property type="evidence" value="ECO:0007669"/>
    <property type="project" value="UniProtKB-UniRule"/>
</dbReference>
<keyword evidence="2" id="KW-0479">Metal-binding</keyword>
<dbReference type="Gene3D" id="3.30.1330.10">
    <property type="entry name" value="PurM-like, N-terminal domain"/>
    <property type="match status" value="1"/>
</dbReference>
<feature type="binding site" evidence="2">
    <location>
        <position position="29"/>
    </location>
    <ligand>
        <name>Mg(2+)</name>
        <dbReference type="ChEBI" id="CHEBI:18420"/>
        <label>4</label>
    </ligand>
</feature>
<dbReference type="Proteomes" id="UP000050864">
    <property type="component" value="Unassembled WGS sequence"/>
</dbReference>
<dbReference type="STRING" id="405444.ABB26_09160"/>
<dbReference type="Gene3D" id="3.90.650.10">
    <property type="entry name" value="PurM-like C-terminal domain"/>
    <property type="match status" value="1"/>
</dbReference>
<dbReference type="HAMAP" id="MF_02128">
    <property type="entry name" value="TMP_kinase"/>
    <property type="match status" value="1"/>
</dbReference>
<keyword evidence="6" id="KW-1185">Reference proteome</keyword>
<feature type="binding site" evidence="2">
    <location>
        <position position="322"/>
    </location>
    <ligand>
        <name>substrate</name>
    </ligand>
</feature>
<dbReference type="GO" id="GO:0005524">
    <property type="term" value="F:ATP binding"/>
    <property type="evidence" value="ECO:0007669"/>
    <property type="project" value="UniProtKB-UniRule"/>
</dbReference>
<dbReference type="InterPro" id="IPR036676">
    <property type="entry name" value="PurM-like_C_sf"/>
</dbReference>
<feature type="binding site" evidence="2">
    <location>
        <position position="46"/>
    </location>
    <ligand>
        <name>Mg(2+)</name>
        <dbReference type="ChEBI" id="CHEBI:18420"/>
        <label>1</label>
    </ligand>
</feature>
<feature type="binding site" evidence="2">
    <location>
        <position position="266"/>
    </location>
    <ligand>
        <name>substrate</name>
    </ligand>
</feature>
<dbReference type="GO" id="GO:0000287">
    <property type="term" value="F:magnesium ion binding"/>
    <property type="evidence" value="ECO:0007669"/>
    <property type="project" value="UniProtKB-UniRule"/>
</dbReference>
<dbReference type="Pfam" id="PF02769">
    <property type="entry name" value="AIRS_C"/>
    <property type="match status" value="1"/>
</dbReference>
<dbReference type="SUPFAM" id="SSF56042">
    <property type="entry name" value="PurM C-terminal domain-like"/>
    <property type="match status" value="1"/>
</dbReference>
<dbReference type="PIRSF" id="PIRSF005303">
    <property type="entry name" value="Thiam_monoph_kin"/>
    <property type="match status" value="1"/>
</dbReference>
<dbReference type="InterPro" id="IPR006283">
    <property type="entry name" value="ThiL-like"/>
</dbReference>
<keyword evidence="2 5" id="KW-0418">Kinase</keyword>
<keyword evidence="2" id="KW-0808">Transferase</keyword>
<dbReference type="GO" id="GO:0009228">
    <property type="term" value="P:thiamine biosynthetic process"/>
    <property type="evidence" value="ECO:0007669"/>
    <property type="project" value="UniProtKB-KW"/>
</dbReference>
<protein>
    <recommendedName>
        <fullName evidence="2">Thiamine-monophosphate kinase</fullName>
        <shortName evidence="2">TMP kinase</shortName>
        <shortName evidence="2">Thiamine-phosphate kinase</shortName>
        <ecNumber evidence="2">2.7.4.16</ecNumber>
    </recommendedName>
</protein>
<dbReference type="GO" id="GO:0009229">
    <property type="term" value="P:thiamine diphosphate biosynthetic process"/>
    <property type="evidence" value="ECO:0007669"/>
    <property type="project" value="UniProtKB-UniRule"/>
</dbReference>
<dbReference type="RefSeq" id="WP_057633373.1">
    <property type="nucleotide sequence ID" value="NZ_LDJI01000017.1"/>
</dbReference>
<keyword evidence="2" id="KW-0067">ATP-binding</keyword>
<comment type="caution">
    <text evidence="2">Lacks conserved residue(s) required for the propagation of feature annotation.</text>
</comment>
<dbReference type="AlphaFoldDB" id="A0A0R0CE46"/>
<keyword evidence="2" id="KW-0460">Magnesium</keyword>
<sequence length="334" mass="34846">MSLDEFGLIERIRRRAGARPDVALGIGDDAALLQMPPGQQLVVTADTLNAGVHFPVETPAADIGWKALAVNLSDLAAMGAAPAWCTLSLSLPEASPVWVDAFADGFFQLADPHGMALIGGDTTRGPLSISITAMGHVPAGKALRRDGAQPGDDVWVTGMPGEAGLALALWQRQRLQVTGPASDAALEHLRGRLARPTPRLAAGLALRGLATAAIDVSDGLLADLGHICERSQVAAEVLEGELPMSQMAAQAGEAEVFRMLRASAGDDYELCFTAPASQREQVFESMASVAVRVTRIGYIRAGSGVRLVNGEGTVLATSRLGFDHFSAAGQSADH</sequence>
<evidence type="ECO:0000256" key="2">
    <source>
        <dbReference type="HAMAP-Rule" id="MF_02128"/>
    </source>
</evidence>
<feature type="binding site" evidence="2">
    <location>
        <position position="44"/>
    </location>
    <ligand>
        <name>Mg(2+)</name>
        <dbReference type="ChEBI" id="CHEBI:18420"/>
        <label>4</label>
    </ligand>
</feature>
<feature type="binding site" evidence="2">
    <location>
        <position position="218"/>
    </location>
    <ligand>
        <name>Mg(2+)</name>
        <dbReference type="ChEBI" id="CHEBI:18420"/>
        <label>5</label>
    </ligand>
</feature>
<gene>
    <name evidence="2" type="primary">thiL</name>
    <name evidence="5" type="ORF">ABB26_09160</name>
</gene>
<evidence type="ECO:0000259" key="4">
    <source>
        <dbReference type="Pfam" id="PF02769"/>
    </source>
</evidence>